<organism evidence="7 8">
    <name type="scientific">Sulfobacillus thermotolerans</name>
    <dbReference type="NCBI Taxonomy" id="338644"/>
    <lineage>
        <taxon>Bacteria</taxon>
        <taxon>Bacillati</taxon>
        <taxon>Bacillota</taxon>
        <taxon>Clostridia</taxon>
        <taxon>Eubacteriales</taxon>
        <taxon>Clostridiales Family XVII. Incertae Sedis</taxon>
        <taxon>Sulfobacillus</taxon>
    </lineage>
</organism>
<gene>
    <name evidence="7" type="ORF">BXT84_13175</name>
</gene>
<dbReference type="RefSeq" id="WP_103376219.1">
    <property type="nucleotide sequence ID" value="NZ_CP133983.1"/>
</dbReference>
<accession>A0ABM6RTV1</accession>
<dbReference type="Gene3D" id="1.10.760.10">
    <property type="entry name" value="Cytochrome c-like domain"/>
    <property type="match status" value="1"/>
</dbReference>
<dbReference type="SUPFAM" id="SSF46626">
    <property type="entry name" value="Cytochrome c"/>
    <property type="match status" value="1"/>
</dbReference>
<dbReference type="EMBL" id="CP019454">
    <property type="protein sequence ID" value="AUW94780.1"/>
    <property type="molecule type" value="Genomic_DNA"/>
</dbReference>
<feature type="chain" id="PRO_5045589112" description="Cytochrome c domain-containing protein" evidence="5">
    <location>
        <begin position="24"/>
        <end position="121"/>
    </location>
</feature>
<name>A0ABM6RTV1_9FIRM</name>
<dbReference type="InterPro" id="IPR036909">
    <property type="entry name" value="Cyt_c-like_dom_sf"/>
</dbReference>
<keyword evidence="2 4" id="KW-0479">Metal-binding</keyword>
<evidence type="ECO:0000256" key="1">
    <source>
        <dbReference type="ARBA" id="ARBA00022617"/>
    </source>
</evidence>
<feature type="domain" description="Cytochrome c" evidence="6">
    <location>
        <begin position="37"/>
        <end position="114"/>
    </location>
</feature>
<proteinExistence type="predicted"/>
<dbReference type="Proteomes" id="UP000325292">
    <property type="component" value="Chromosome"/>
</dbReference>
<keyword evidence="1 4" id="KW-0349">Heme</keyword>
<protein>
    <recommendedName>
        <fullName evidence="6">Cytochrome c domain-containing protein</fullName>
    </recommendedName>
</protein>
<dbReference type="PROSITE" id="PS51007">
    <property type="entry name" value="CYTC"/>
    <property type="match status" value="1"/>
</dbReference>
<evidence type="ECO:0000256" key="2">
    <source>
        <dbReference type="ARBA" id="ARBA00022723"/>
    </source>
</evidence>
<feature type="signal peptide" evidence="5">
    <location>
        <begin position="1"/>
        <end position="23"/>
    </location>
</feature>
<evidence type="ECO:0000256" key="4">
    <source>
        <dbReference type="PROSITE-ProRule" id="PRU00433"/>
    </source>
</evidence>
<keyword evidence="5" id="KW-0732">Signal</keyword>
<evidence type="ECO:0000259" key="6">
    <source>
        <dbReference type="PROSITE" id="PS51007"/>
    </source>
</evidence>
<dbReference type="Pfam" id="PF13442">
    <property type="entry name" value="Cytochrome_CBB3"/>
    <property type="match status" value="1"/>
</dbReference>
<evidence type="ECO:0000256" key="5">
    <source>
        <dbReference type="SAM" id="SignalP"/>
    </source>
</evidence>
<evidence type="ECO:0000256" key="3">
    <source>
        <dbReference type="ARBA" id="ARBA00023004"/>
    </source>
</evidence>
<evidence type="ECO:0000313" key="8">
    <source>
        <dbReference type="Proteomes" id="UP000325292"/>
    </source>
</evidence>
<keyword evidence="8" id="KW-1185">Reference proteome</keyword>
<reference evidence="7 8" key="1">
    <citation type="journal article" date="2019" name="Sci. Rep.">
        <title>Sulfobacillus thermotolerans: new insights into resistance and metabolic capacities of acidophilic chemolithotrophs.</title>
        <authorList>
            <person name="Panyushkina A.E."/>
            <person name="Babenko V.V."/>
            <person name="Nikitina A.S."/>
            <person name="Selezneva O.V."/>
            <person name="Tsaplina I.A."/>
            <person name="Letarova M.A."/>
            <person name="Kostryukova E.S."/>
            <person name="Letarov A.V."/>
        </authorList>
    </citation>
    <scope>NUCLEOTIDE SEQUENCE [LARGE SCALE GENOMIC DNA]</scope>
    <source>
        <strain evidence="7 8">Kr1</strain>
    </source>
</reference>
<dbReference type="InterPro" id="IPR009056">
    <property type="entry name" value="Cyt_c-like_dom"/>
</dbReference>
<evidence type="ECO:0000313" key="7">
    <source>
        <dbReference type="EMBL" id="AUW94780.1"/>
    </source>
</evidence>
<keyword evidence="3 4" id="KW-0408">Iron</keyword>
<sequence length="121" mass="12780">MTKRWITFLGAGLLIAASGVGLYDETQVTTHVVMAQQEAQEGQELFASLCQTCHGPGGDGAGGAPVLNDGVTVTKYANTSALAQFIQSRMPATNPGILSPSQARNLAWYIIKLNHRLPGNP</sequence>